<feature type="region of interest" description="Disordered" evidence="1">
    <location>
        <begin position="42"/>
        <end position="67"/>
    </location>
</feature>
<proteinExistence type="predicted"/>
<reference evidence="2 3" key="1">
    <citation type="journal article" date="2012" name="Genome Biol.">
        <title>Genome and low-iron response of an oceanic diatom adapted to chronic iron limitation.</title>
        <authorList>
            <person name="Lommer M."/>
            <person name="Specht M."/>
            <person name="Roy A.S."/>
            <person name="Kraemer L."/>
            <person name="Andreson R."/>
            <person name="Gutowska M.A."/>
            <person name="Wolf J."/>
            <person name="Bergner S.V."/>
            <person name="Schilhabel M.B."/>
            <person name="Klostermeier U.C."/>
            <person name="Beiko R.G."/>
            <person name="Rosenstiel P."/>
            <person name="Hippler M."/>
            <person name="Laroche J."/>
        </authorList>
    </citation>
    <scope>NUCLEOTIDE SEQUENCE [LARGE SCALE GENOMIC DNA]</scope>
    <source>
        <strain evidence="2 3">CCMP1005</strain>
    </source>
</reference>
<comment type="caution">
    <text evidence="2">The sequence shown here is derived from an EMBL/GenBank/DDBJ whole genome shotgun (WGS) entry which is preliminary data.</text>
</comment>
<keyword evidence="3" id="KW-1185">Reference proteome</keyword>
<evidence type="ECO:0000313" key="3">
    <source>
        <dbReference type="Proteomes" id="UP000266841"/>
    </source>
</evidence>
<dbReference type="EMBL" id="AGNL01004631">
    <property type="protein sequence ID" value="EJK73282.1"/>
    <property type="molecule type" value="Genomic_DNA"/>
</dbReference>
<dbReference type="AlphaFoldDB" id="K0TN86"/>
<evidence type="ECO:0000313" key="2">
    <source>
        <dbReference type="EMBL" id="EJK73282.1"/>
    </source>
</evidence>
<accession>K0TN86</accession>
<sequence length="215" mass="23805">MQTLSRTVDELTSSFAHSLLVSAMQTRQLNFAFFPVKGMPNAEEDTASRSDSVLLPPSADDDELDETSLTELTPTAASEASKDSTGKTALAYLLHRNEKYGRTPDQRFRDQVFDHYKNGQTSGGRWRAGPLFFSLTSGLTISDSSDRGGADHPFDTFGETYDAPFDQKVATKSLTIRFDHVFDHFESDRDKPSIGVLTMLGECLTTSMISRTRSL</sequence>
<gene>
    <name evidence="2" type="ORF">THAOC_05105</name>
</gene>
<organism evidence="2 3">
    <name type="scientific">Thalassiosira oceanica</name>
    <name type="common">Marine diatom</name>
    <dbReference type="NCBI Taxonomy" id="159749"/>
    <lineage>
        <taxon>Eukaryota</taxon>
        <taxon>Sar</taxon>
        <taxon>Stramenopiles</taxon>
        <taxon>Ochrophyta</taxon>
        <taxon>Bacillariophyta</taxon>
        <taxon>Coscinodiscophyceae</taxon>
        <taxon>Thalassiosirophycidae</taxon>
        <taxon>Thalassiosirales</taxon>
        <taxon>Thalassiosiraceae</taxon>
        <taxon>Thalassiosira</taxon>
    </lineage>
</organism>
<dbReference type="Proteomes" id="UP000266841">
    <property type="component" value="Unassembled WGS sequence"/>
</dbReference>
<protein>
    <submittedName>
        <fullName evidence="2">Uncharacterized protein</fullName>
    </submittedName>
</protein>
<name>K0TN86_THAOC</name>
<evidence type="ECO:0000256" key="1">
    <source>
        <dbReference type="SAM" id="MobiDB-lite"/>
    </source>
</evidence>